<organism evidence="4 5">
    <name type="scientific">Orchesella dallaii</name>
    <dbReference type="NCBI Taxonomy" id="48710"/>
    <lineage>
        <taxon>Eukaryota</taxon>
        <taxon>Metazoa</taxon>
        <taxon>Ecdysozoa</taxon>
        <taxon>Arthropoda</taxon>
        <taxon>Hexapoda</taxon>
        <taxon>Collembola</taxon>
        <taxon>Entomobryomorpha</taxon>
        <taxon>Entomobryoidea</taxon>
        <taxon>Orchesellidae</taxon>
        <taxon>Orchesellinae</taxon>
        <taxon>Orchesella</taxon>
    </lineage>
</organism>
<evidence type="ECO:0000256" key="2">
    <source>
        <dbReference type="SAM" id="MobiDB-lite"/>
    </source>
</evidence>
<dbReference type="InterPro" id="IPR044068">
    <property type="entry name" value="CB"/>
</dbReference>
<evidence type="ECO:0000313" key="4">
    <source>
        <dbReference type="EMBL" id="CAL8149452.1"/>
    </source>
</evidence>
<dbReference type="EMBL" id="CAXLJM020000210">
    <property type="protein sequence ID" value="CAL8149452.1"/>
    <property type="molecule type" value="Genomic_DNA"/>
</dbReference>
<protein>
    <recommendedName>
        <fullName evidence="3">Core-binding (CB) domain-containing protein</fullName>
    </recommendedName>
</protein>
<comment type="caution">
    <text evidence="4">The sequence shown here is derived from an EMBL/GenBank/DDBJ whole genome shotgun (WGS) entry which is preliminary data.</text>
</comment>
<dbReference type="PROSITE" id="PS51900">
    <property type="entry name" value="CB"/>
    <property type="match status" value="1"/>
</dbReference>
<evidence type="ECO:0000259" key="3">
    <source>
        <dbReference type="PROSITE" id="PS51900"/>
    </source>
</evidence>
<keyword evidence="1" id="KW-0238">DNA-binding</keyword>
<evidence type="ECO:0000256" key="1">
    <source>
        <dbReference type="ARBA" id="ARBA00023125"/>
    </source>
</evidence>
<dbReference type="Gene3D" id="1.10.150.130">
    <property type="match status" value="1"/>
</dbReference>
<dbReference type="SUPFAM" id="SSF47823">
    <property type="entry name" value="lambda integrase-like, N-terminal domain"/>
    <property type="match status" value="1"/>
</dbReference>
<gene>
    <name evidence="4" type="ORF">ODALV1_LOCUS31737</name>
</gene>
<reference evidence="4 5" key="1">
    <citation type="submission" date="2024-08" db="EMBL/GenBank/DDBJ databases">
        <authorList>
            <person name="Cucini C."/>
            <person name="Frati F."/>
        </authorList>
    </citation>
    <scope>NUCLEOTIDE SEQUENCE [LARGE SCALE GENOMIC DNA]</scope>
</reference>
<proteinExistence type="predicted"/>
<feature type="region of interest" description="Disordered" evidence="2">
    <location>
        <begin position="49"/>
        <end position="68"/>
    </location>
</feature>
<evidence type="ECO:0000313" key="5">
    <source>
        <dbReference type="Proteomes" id="UP001642540"/>
    </source>
</evidence>
<name>A0ABP1SAJ9_9HEXA</name>
<feature type="domain" description="Core-binding (CB)" evidence="3">
    <location>
        <begin position="71"/>
        <end position="143"/>
    </location>
</feature>
<sequence length="143" mass="16451">MNSCDWALDRRIFQTLMRKFPWMQIDLFASQTNNQLPRYPVSASEFVRGSSSTDNSTTTGAGCVGNFRPNGEGEPLSQRFQHILQHSIRISTSKDYASAWKTFVCRCSKRKIYPLRATLSEMLNYVAFLEDEKKLAYQSINLH</sequence>
<dbReference type="Proteomes" id="UP001642540">
    <property type="component" value="Unassembled WGS sequence"/>
</dbReference>
<keyword evidence="5" id="KW-1185">Reference proteome</keyword>
<dbReference type="InterPro" id="IPR010998">
    <property type="entry name" value="Integrase_recombinase_N"/>
</dbReference>
<accession>A0ABP1SAJ9</accession>
<feature type="compositionally biased region" description="Low complexity" evidence="2">
    <location>
        <begin position="50"/>
        <end position="59"/>
    </location>
</feature>